<dbReference type="AlphaFoldDB" id="A0AAD1U4R3"/>
<dbReference type="InterPro" id="IPR000315">
    <property type="entry name" value="Znf_B-box"/>
</dbReference>
<feature type="compositionally biased region" description="Basic residues" evidence="2">
    <location>
        <begin position="606"/>
        <end position="625"/>
    </location>
</feature>
<dbReference type="SMART" id="SM00336">
    <property type="entry name" value="BBOX"/>
    <property type="match status" value="1"/>
</dbReference>
<dbReference type="SUPFAM" id="SSF57845">
    <property type="entry name" value="B-box zinc-binding domain"/>
    <property type="match status" value="1"/>
</dbReference>
<comment type="caution">
    <text evidence="4">The sequence shown here is derived from an EMBL/GenBank/DDBJ whole genome shotgun (WGS) entry which is preliminary data.</text>
</comment>
<dbReference type="Pfam" id="PF00643">
    <property type="entry name" value="zf-B_box"/>
    <property type="match status" value="1"/>
</dbReference>
<feature type="region of interest" description="Disordered" evidence="2">
    <location>
        <begin position="375"/>
        <end position="523"/>
    </location>
</feature>
<feature type="region of interest" description="Disordered" evidence="2">
    <location>
        <begin position="221"/>
        <end position="349"/>
    </location>
</feature>
<feature type="region of interest" description="Disordered" evidence="2">
    <location>
        <begin position="1"/>
        <end position="49"/>
    </location>
</feature>
<feature type="compositionally biased region" description="Basic and acidic residues" evidence="2">
    <location>
        <begin position="1"/>
        <end position="17"/>
    </location>
</feature>
<dbReference type="InterPro" id="IPR050143">
    <property type="entry name" value="TRIM/RBCC"/>
</dbReference>
<dbReference type="CDD" id="cd19769">
    <property type="entry name" value="Bbox2_TRIM16-like"/>
    <property type="match status" value="1"/>
</dbReference>
<dbReference type="GO" id="GO:0008270">
    <property type="term" value="F:zinc ion binding"/>
    <property type="evidence" value="ECO:0007669"/>
    <property type="project" value="InterPro"/>
</dbReference>
<feature type="compositionally biased region" description="Basic residues" evidence="2">
    <location>
        <begin position="247"/>
        <end position="257"/>
    </location>
</feature>
<dbReference type="PANTHER" id="PTHR24103">
    <property type="entry name" value="E3 UBIQUITIN-PROTEIN LIGASE TRIM"/>
    <property type="match status" value="1"/>
</dbReference>
<keyword evidence="5" id="KW-1185">Reference proteome</keyword>
<dbReference type="Gene3D" id="3.30.160.60">
    <property type="entry name" value="Classic Zinc Finger"/>
    <property type="match status" value="1"/>
</dbReference>
<evidence type="ECO:0000256" key="1">
    <source>
        <dbReference type="SAM" id="Coils"/>
    </source>
</evidence>
<dbReference type="Proteomes" id="UP001295684">
    <property type="component" value="Unassembled WGS sequence"/>
</dbReference>
<sequence length="625" mass="71911">MEDKSKISKNPQKDDHQAPQTSAPKTPQTSLPTPSTDPSSPSKSPPDPLCPLHSKPIEAFCEEDHSLVCITCILSPIHKGKTFSSLQDATKSQTAHIKTQYQKSLQILTSLHKQKKEATQKYTGLLETCSTKKDEIIDYFNSLREIIDIKEQKLLKEVSEKEQVVSEQFGKKMKAMEEQEQRLEEMKGLVEDGEDSIKSQIDFLNECEGRNEIIEKANKPINAIKYPQPPTRFRDDRETESIIKEFKQRKKPAKKRTPAPNKNASQTPSVNKNKPKDPPKNFSQSMKVPKKVSPEKSSVTKSPQIQKNPSINNKRKSEVITTKKAQNESKPSVKPSKNLIEARRDPPKVIKEALQRQCKSINEELNITDDLNEREEEELLQNNQRNLHKFLSSREKDSQPLPPKELSKNERPKPERPPRRNMHSESLSQKKARVPSASRKMWDRKPRNQDRTKMAAERPPSGNVKDTHSSYKKRRAVKEVHDQEQGENRVQEEPVNIDRLSDLRNRRKAQKQGNNDHLSEEFKNQMSELNQVTSDILSRETFMPNSLQENEFCNQDVKNLDEEKPPQMMSLSDWGLKEILQESEDQEKLKIPINSASKQACEKVKSGRRPHAPLKIKKKDIKMHK</sequence>
<name>A0AAD1U4R3_EUPCR</name>
<feature type="coiled-coil region" evidence="1">
    <location>
        <begin position="166"/>
        <end position="196"/>
    </location>
</feature>
<evidence type="ECO:0000313" key="5">
    <source>
        <dbReference type="Proteomes" id="UP001295684"/>
    </source>
</evidence>
<feature type="compositionally biased region" description="Polar residues" evidence="2">
    <location>
        <begin position="319"/>
        <end position="330"/>
    </location>
</feature>
<feature type="compositionally biased region" description="Basic and acidic residues" evidence="2">
    <location>
        <begin position="477"/>
        <end position="492"/>
    </location>
</feature>
<feature type="compositionally biased region" description="Basic and acidic residues" evidence="2">
    <location>
        <begin position="440"/>
        <end position="456"/>
    </location>
</feature>
<feature type="compositionally biased region" description="Low complexity" evidence="2">
    <location>
        <begin position="24"/>
        <end position="42"/>
    </location>
</feature>
<gene>
    <name evidence="4" type="ORF">ECRASSUSDP1_LOCUS1487</name>
</gene>
<feature type="domain" description="B box-type" evidence="3">
    <location>
        <begin position="45"/>
        <end position="86"/>
    </location>
</feature>
<proteinExistence type="predicted"/>
<organism evidence="4 5">
    <name type="scientific">Euplotes crassus</name>
    <dbReference type="NCBI Taxonomy" id="5936"/>
    <lineage>
        <taxon>Eukaryota</taxon>
        <taxon>Sar</taxon>
        <taxon>Alveolata</taxon>
        <taxon>Ciliophora</taxon>
        <taxon>Intramacronucleata</taxon>
        <taxon>Spirotrichea</taxon>
        <taxon>Hypotrichia</taxon>
        <taxon>Euplotida</taxon>
        <taxon>Euplotidae</taxon>
        <taxon>Moneuplotes</taxon>
    </lineage>
</organism>
<feature type="compositionally biased region" description="Basic and acidic residues" evidence="2">
    <location>
        <begin position="232"/>
        <end position="246"/>
    </location>
</feature>
<evidence type="ECO:0000256" key="2">
    <source>
        <dbReference type="SAM" id="MobiDB-lite"/>
    </source>
</evidence>
<feature type="compositionally biased region" description="Basic and acidic residues" evidence="2">
    <location>
        <begin position="340"/>
        <end position="349"/>
    </location>
</feature>
<reference evidence="4" key="1">
    <citation type="submission" date="2023-07" db="EMBL/GenBank/DDBJ databases">
        <authorList>
            <consortium name="AG Swart"/>
            <person name="Singh M."/>
            <person name="Singh A."/>
            <person name="Seah K."/>
            <person name="Emmerich C."/>
        </authorList>
    </citation>
    <scope>NUCLEOTIDE SEQUENCE</scope>
    <source>
        <strain evidence="4">DP1</strain>
    </source>
</reference>
<evidence type="ECO:0000259" key="3">
    <source>
        <dbReference type="SMART" id="SM00336"/>
    </source>
</evidence>
<dbReference type="EMBL" id="CAMPGE010001406">
    <property type="protein sequence ID" value="CAI2360189.1"/>
    <property type="molecule type" value="Genomic_DNA"/>
</dbReference>
<protein>
    <recommendedName>
        <fullName evidence="3">B box-type domain-containing protein</fullName>
    </recommendedName>
</protein>
<feature type="compositionally biased region" description="Basic and acidic residues" evidence="2">
    <location>
        <begin position="405"/>
        <end position="418"/>
    </location>
</feature>
<evidence type="ECO:0000313" key="4">
    <source>
        <dbReference type="EMBL" id="CAI2360189.1"/>
    </source>
</evidence>
<feature type="region of interest" description="Disordered" evidence="2">
    <location>
        <begin position="600"/>
        <end position="625"/>
    </location>
</feature>
<accession>A0AAD1U4R3</accession>
<keyword evidence="1" id="KW-0175">Coiled coil</keyword>